<comment type="caution">
    <text evidence="1">The sequence shown here is derived from an EMBL/GenBank/DDBJ whole genome shotgun (WGS) entry which is preliminary data.</text>
</comment>
<protein>
    <submittedName>
        <fullName evidence="1">Uncharacterized protein</fullName>
    </submittedName>
</protein>
<dbReference type="AlphaFoldDB" id="A0A1Y1SY03"/>
<evidence type="ECO:0000313" key="2">
    <source>
        <dbReference type="Proteomes" id="UP000192746"/>
    </source>
</evidence>
<accession>A0A1Y1SY03</accession>
<keyword evidence="2" id="KW-1185">Reference proteome</keyword>
<sequence>MNSKIFNLEIKKPIDFENPFIIDNLIKEEMLAHLQVDYKILSVSLSLNRKDNYVIIVVVSF</sequence>
<evidence type="ECO:0000313" key="1">
    <source>
        <dbReference type="EMBL" id="ORL43627.1"/>
    </source>
</evidence>
<dbReference type="EMBL" id="ARYN01000031">
    <property type="protein sequence ID" value="ORL43627.1"/>
    <property type="molecule type" value="Genomic_DNA"/>
</dbReference>
<proteinExistence type="predicted"/>
<name>A0A1Y1SY03_9FLAO</name>
<dbReference type="Proteomes" id="UP000192746">
    <property type="component" value="Unassembled WGS sequence"/>
</dbReference>
<organism evidence="1 2">
    <name type="scientific">Zunongwangia atlantica 22II14-10F7</name>
    <dbReference type="NCBI Taxonomy" id="1185767"/>
    <lineage>
        <taxon>Bacteria</taxon>
        <taxon>Pseudomonadati</taxon>
        <taxon>Bacteroidota</taxon>
        <taxon>Flavobacteriia</taxon>
        <taxon>Flavobacteriales</taxon>
        <taxon>Flavobacteriaceae</taxon>
        <taxon>Zunongwangia</taxon>
    </lineage>
</organism>
<dbReference type="RefSeq" id="WP_084843422.1">
    <property type="nucleotide sequence ID" value="NZ_ARYN01000031.1"/>
</dbReference>
<reference evidence="1 2" key="1">
    <citation type="submission" date="2013-04" db="EMBL/GenBank/DDBJ databases">
        <title>Zunongwangia sp. 22II14-10F7 Genome Sequencing.</title>
        <authorList>
            <person name="Lai Q."/>
            <person name="Shao Z."/>
        </authorList>
    </citation>
    <scope>NUCLEOTIDE SEQUENCE [LARGE SCALE GENOMIC DNA]</scope>
    <source>
        <strain evidence="1 2">22II14-10F7</strain>
    </source>
</reference>
<dbReference type="STRING" id="1185767.IIF7_19811"/>
<gene>
    <name evidence="1" type="ORF">IIF7_19811</name>
</gene>